<organism evidence="9 10">
    <name type="scientific">Dyadobacter pollutisoli</name>
    <dbReference type="NCBI Taxonomy" id="2910158"/>
    <lineage>
        <taxon>Bacteria</taxon>
        <taxon>Pseudomonadati</taxon>
        <taxon>Bacteroidota</taxon>
        <taxon>Cytophagia</taxon>
        <taxon>Cytophagales</taxon>
        <taxon>Spirosomataceae</taxon>
        <taxon>Dyadobacter</taxon>
    </lineage>
</organism>
<evidence type="ECO:0000256" key="1">
    <source>
        <dbReference type="ARBA" id="ARBA00022670"/>
    </source>
</evidence>
<dbReference type="Proteomes" id="UP001164653">
    <property type="component" value="Chromosome"/>
</dbReference>
<keyword evidence="1 6" id="KW-0645">Protease</keyword>
<dbReference type="CDD" id="cd07332">
    <property type="entry name" value="M48C_Oma1_like"/>
    <property type="match status" value="1"/>
</dbReference>
<keyword evidence="7" id="KW-0472">Membrane</keyword>
<dbReference type="InterPro" id="IPR001915">
    <property type="entry name" value="Peptidase_M48"/>
</dbReference>
<evidence type="ECO:0000259" key="8">
    <source>
        <dbReference type="Pfam" id="PF01435"/>
    </source>
</evidence>
<name>A0A9E8NB37_9BACT</name>
<dbReference type="Pfam" id="PF01435">
    <property type="entry name" value="Peptidase_M48"/>
    <property type="match status" value="1"/>
</dbReference>
<evidence type="ECO:0000256" key="3">
    <source>
        <dbReference type="ARBA" id="ARBA00022801"/>
    </source>
</evidence>
<dbReference type="RefSeq" id="WP_244821710.1">
    <property type="nucleotide sequence ID" value="NZ_CP112998.1"/>
</dbReference>
<keyword evidence="2" id="KW-0479">Metal-binding</keyword>
<keyword evidence="7" id="KW-1133">Transmembrane helix</keyword>
<accession>A0A9E8NB37</accession>
<dbReference type="GO" id="GO:0046872">
    <property type="term" value="F:metal ion binding"/>
    <property type="evidence" value="ECO:0007669"/>
    <property type="project" value="UniProtKB-KW"/>
</dbReference>
<dbReference type="KEGG" id="dpf:ON006_29200"/>
<keyword evidence="7" id="KW-0812">Transmembrane</keyword>
<evidence type="ECO:0000313" key="10">
    <source>
        <dbReference type="Proteomes" id="UP001164653"/>
    </source>
</evidence>
<keyword evidence="5 6" id="KW-0482">Metalloprotease</keyword>
<evidence type="ECO:0000313" key="9">
    <source>
        <dbReference type="EMBL" id="WAC11797.1"/>
    </source>
</evidence>
<proteinExistence type="inferred from homology"/>
<keyword evidence="10" id="KW-1185">Reference proteome</keyword>
<dbReference type="PANTHER" id="PTHR22726">
    <property type="entry name" value="METALLOENDOPEPTIDASE OMA1"/>
    <property type="match status" value="1"/>
</dbReference>
<dbReference type="GO" id="GO:0004222">
    <property type="term" value="F:metalloendopeptidase activity"/>
    <property type="evidence" value="ECO:0007669"/>
    <property type="project" value="InterPro"/>
</dbReference>
<keyword evidence="3 6" id="KW-0378">Hydrolase</keyword>
<dbReference type="PANTHER" id="PTHR22726:SF1">
    <property type="entry name" value="METALLOENDOPEPTIDASE OMA1, MITOCHONDRIAL"/>
    <property type="match status" value="1"/>
</dbReference>
<evidence type="ECO:0000256" key="2">
    <source>
        <dbReference type="ARBA" id="ARBA00022723"/>
    </source>
</evidence>
<comment type="similarity">
    <text evidence="6">Belongs to the peptidase M48 family.</text>
</comment>
<reference evidence="9" key="1">
    <citation type="submission" date="2022-11" db="EMBL/GenBank/DDBJ databases">
        <title>Dyadobacter pollutisoli sp. nov., isolated from plastic dumped soil.</title>
        <authorList>
            <person name="Kim J.M."/>
            <person name="Kim K.R."/>
            <person name="Lee J.K."/>
            <person name="Hao L."/>
            <person name="Jeon C.O."/>
        </authorList>
    </citation>
    <scope>NUCLEOTIDE SEQUENCE</scope>
    <source>
        <strain evidence="9">U1</strain>
    </source>
</reference>
<dbReference type="Gene3D" id="3.30.2010.10">
    <property type="entry name" value="Metalloproteases ('zincins'), catalytic domain"/>
    <property type="match status" value="1"/>
</dbReference>
<protein>
    <submittedName>
        <fullName evidence="9">M48 family metallopeptidase</fullName>
    </submittedName>
</protein>
<dbReference type="AlphaFoldDB" id="A0A9E8NB37"/>
<feature type="transmembrane region" description="Helical" evidence="7">
    <location>
        <begin position="104"/>
        <end position="125"/>
    </location>
</feature>
<sequence>MQHFSISYYDGTVSLSNDATLTLMPDHWLIHYVDESGELQAVKWKLENITTDQNLTTLFIFRYGDFPQQTIECKEEALPRALKEKYPSKIFFERKLTHIFKQNNTILIGLVLFLLALLGAAYLYILPFVAEKIASNIPESVEKRLGDAIYDGMIAGYTVDDSLTRSVNDFAKSINFKTAYPITVTVVKENEVNAFALPGGHVVVFDQILLKMKSKEELAALLGHEVAHVHYQHSLKSMFRGLAGYLFVSLLLNDINGIAAVMADNSNMLVNLTYSRELETEADRKAMKVIQSNGISLKGFVDLFQLLKNSAGNAGQYEILSSHPLTEERITYAKAMSREQTGIRDQSQLQRKWIDIGINSGK</sequence>
<dbReference type="EMBL" id="CP112998">
    <property type="protein sequence ID" value="WAC11797.1"/>
    <property type="molecule type" value="Genomic_DNA"/>
</dbReference>
<evidence type="ECO:0000256" key="4">
    <source>
        <dbReference type="ARBA" id="ARBA00022833"/>
    </source>
</evidence>
<dbReference type="GO" id="GO:0016020">
    <property type="term" value="C:membrane"/>
    <property type="evidence" value="ECO:0007669"/>
    <property type="project" value="TreeGrafter"/>
</dbReference>
<feature type="domain" description="Peptidase M48" evidence="8">
    <location>
        <begin position="161"/>
        <end position="335"/>
    </location>
</feature>
<evidence type="ECO:0000256" key="6">
    <source>
        <dbReference type="RuleBase" id="RU003983"/>
    </source>
</evidence>
<dbReference type="GO" id="GO:0051603">
    <property type="term" value="P:proteolysis involved in protein catabolic process"/>
    <property type="evidence" value="ECO:0007669"/>
    <property type="project" value="TreeGrafter"/>
</dbReference>
<evidence type="ECO:0000256" key="7">
    <source>
        <dbReference type="SAM" id="Phobius"/>
    </source>
</evidence>
<gene>
    <name evidence="9" type="ORF">ON006_29200</name>
</gene>
<keyword evidence="4 6" id="KW-0862">Zinc</keyword>
<evidence type="ECO:0000256" key="5">
    <source>
        <dbReference type="ARBA" id="ARBA00023049"/>
    </source>
</evidence>
<dbReference type="InterPro" id="IPR051156">
    <property type="entry name" value="Mito/Outer_Membr_Metalloprot"/>
</dbReference>
<comment type="cofactor">
    <cofactor evidence="6">
        <name>Zn(2+)</name>
        <dbReference type="ChEBI" id="CHEBI:29105"/>
    </cofactor>
    <text evidence="6">Binds 1 zinc ion per subunit.</text>
</comment>